<keyword evidence="2" id="KW-1185">Reference proteome</keyword>
<gene>
    <name evidence="1" type="ORF">KSZ_70300</name>
</gene>
<organism evidence="1 2">
    <name type="scientific">Dictyobacter formicarum</name>
    <dbReference type="NCBI Taxonomy" id="2778368"/>
    <lineage>
        <taxon>Bacteria</taxon>
        <taxon>Bacillati</taxon>
        <taxon>Chloroflexota</taxon>
        <taxon>Ktedonobacteria</taxon>
        <taxon>Ktedonobacterales</taxon>
        <taxon>Dictyobacteraceae</taxon>
        <taxon>Dictyobacter</taxon>
    </lineage>
</organism>
<dbReference type="RefSeq" id="WP_201366564.1">
    <property type="nucleotide sequence ID" value="NZ_BNJJ01000030.1"/>
</dbReference>
<dbReference type="SUPFAM" id="SSF48452">
    <property type="entry name" value="TPR-like"/>
    <property type="match status" value="1"/>
</dbReference>
<dbReference type="EMBL" id="BNJJ01000030">
    <property type="protein sequence ID" value="GHO89024.1"/>
    <property type="molecule type" value="Genomic_DNA"/>
</dbReference>
<dbReference type="Gene3D" id="1.25.40.10">
    <property type="entry name" value="Tetratricopeptide repeat domain"/>
    <property type="match status" value="1"/>
</dbReference>
<sequence>MQSPARSQYMNENYSSLFSATNRLDTVNSDAAETALSAYEQAIFLAPREAVLYYHKGQVLEQLGRTTEAKAAYTEARLLGHRC</sequence>
<evidence type="ECO:0000313" key="1">
    <source>
        <dbReference type="EMBL" id="GHO89024.1"/>
    </source>
</evidence>
<dbReference type="Pfam" id="PF13181">
    <property type="entry name" value="TPR_8"/>
    <property type="match status" value="1"/>
</dbReference>
<dbReference type="InterPro" id="IPR011990">
    <property type="entry name" value="TPR-like_helical_dom_sf"/>
</dbReference>
<accession>A0ABQ3VRX4</accession>
<dbReference type="InterPro" id="IPR019734">
    <property type="entry name" value="TPR_rpt"/>
</dbReference>
<evidence type="ECO:0000313" key="2">
    <source>
        <dbReference type="Proteomes" id="UP000635565"/>
    </source>
</evidence>
<proteinExistence type="predicted"/>
<name>A0ABQ3VRX4_9CHLR</name>
<evidence type="ECO:0008006" key="3">
    <source>
        <dbReference type="Google" id="ProtNLM"/>
    </source>
</evidence>
<comment type="caution">
    <text evidence="1">The sequence shown here is derived from an EMBL/GenBank/DDBJ whole genome shotgun (WGS) entry which is preliminary data.</text>
</comment>
<reference evidence="1 2" key="1">
    <citation type="journal article" date="2021" name="Int. J. Syst. Evol. Microbiol.">
        <title>Reticulibacter mediterranei gen. nov., sp. nov., within the new family Reticulibacteraceae fam. nov., and Ktedonospora formicarum gen. nov., sp. nov., Ktedonobacter robiniae sp. nov., Dictyobacter formicarum sp. nov. and Dictyobacter arantiisoli sp. nov., belonging to the class Ktedonobacteria.</title>
        <authorList>
            <person name="Yabe S."/>
            <person name="Zheng Y."/>
            <person name="Wang C.M."/>
            <person name="Sakai Y."/>
            <person name="Abe K."/>
            <person name="Yokota A."/>
            <person name="Donadio S."/>
            <person name="Cavaletti L."/>
            <person name="Monciardini P."/>
        </authorList>
    </citation>
    <scope>NUCLEOTIDE SEQUENCE [LARGE SCALE GENOMIC DNA]</scope>
    <source>
        <strain evidence="1 2">SOSP1-9</strain>
    </source>
</reference>
<protein>
    <recommendedName>
        <fullName evidence="3">Tetratricopeptide repeat protein</fullName>
    </recommendedName>
</protein>
<dbReference type="Proteomes" id="UP000635565">
    <property type="component" value="Unassembled WGS sequence"/>
</dbReference>